<feature type="domain" description="Bacteriophage phiJL001 Gp84 C-terminal" evidence="1">
    <location>
        <begin position="168"/>
        <end position="196"/>
    </location>
</feature>
<evidence type="ECO:0000259" key="1">
    <source>
        <dbReference type="Pfam" id="PF09356"/>
    </source>
</evidence>
<protein>
    <recommendedName>
        <fullName evidence="1">Bacteriophage phiJL001 Gp84 C-terminal domain-containing protein</fullName>
    </recommendedName>
</protein>
<dbReference type="InParanoid" id="D9QF97"/>
<dbReference type="OrthoDB" id="1633386at2"/>
<organism evidence="2 3">
    <name type="scientific">Brevundimonas subvibrioides (strain ATCC 15264 / DSM 4735 / LMG 14903 / NBRC 16000 / CB 81)</name>
    <name type="common">Caulobacter subvibrioides</name>
    <dbReference type="NCBI Taxonomy" id="633149"/>
    <lineage>
        <taxon>Bacteria</taxon>
        <taxon>Pseudomonadati</taxon>
        <taxon>Pseudomonadota</taxon>
        <taxon>Alphaproteobacteria</taxon>
        <taxon>Caulobacterales</taxon>
        <taxon>Caulobacteraceae</taxon>
        <taxon>Brevundimonas</taxon>
    </lineage>
</organism>
<reference evidence="3" key="1">
    <citation type="journal article" date="2011" name="J. Bacteriol.">
        <title>Genome sequences of eight morphologically diverse alphaproteobacteria.</title>
        <authorList>
            <consortium name="US DOE Joint Genome Institute"/>
            <person name="Brown P.J."/>
            <person name="Kysela D.T."/>
            <person name="Buechlein A."/>
            <person name="Hemmerich C."/>
            <person name="Brun Y.V."/>
        </authorList>
    </citation>
    <scope>NUCLEOTIDE SEQUENCE [LARGE SCALE GENOMIC DNA]</scope>
    <source>
        <strain evidence="3">ATCC 15264 / DSM 4735 / LMG 14903 / NBRC 16000 / CB 81</strain>
    </source>
</reference>
<dbReference type="Pfam" id="PF09931">
    <property type="entry name" value="Phage_phiJL001_Gp84_N"/>
    <property type="match status" value="1"/>
</dbReference>
<accession>D9QF97</accession>
<dbReference type="NCBIfam" id="TIGR02218">
    <property type="entry name" value="phg_TIGR02218"/>
    <property type="match status" value="1"/>
</dbReference>
<name>D9QF97_BRESC</name>
<dbReference type="EMBL" id="CP002102">
    <property type="protein sequence ID" value="ADL00582.1"/>
    <property type="molecule type" value="Genomic_DNA"/>
</dbReference>
<dbReference type="eggNOG" id="COG5449">
    <property type="taxonomic scope" value="Bacteria"/>
</dbReference>
<evidence type="ECO:0000313" key="3">
    <source>
        <dbReference type="Proteomes" id="UP000002696"/>
    </source>
</evidence>
<proteinExistence type="predicted"/>
<dbReference type="AlphaFoldDB" id="D9QF97"/>
<sequence length="213" mass="22448">MRDIPTELAARIESGAATLCHAWIVARADGTRMGFSDHDRDLDVDGVVCAAGSGWTQGAMDASTGLGGGTLAVAGVLDDDRIADADIAAGLWDRARVEVWRVNWRRPDLKVRLGVGTLGTIRREGAGFTAEVEGPLAALERVVGRTYGRSCDAVLGDGRCRAEPAGRTCDKRWATCVGVFANGINFQGFPAIPGDDFLTAYPATGARNDGGKR</sequence>
<gene>
    <name evidence="2" type="ordered locus">Bresu_1270</name>
</gene>
<evidence type="ECO:0000313" key="2">
    <source>
        <dbReference type="EMBL" id="ADL00582.1"/>
    </source>
</evidence>
<dbReference type="BioCyc" id="BSUB633149:G1GM8-1265-MONOMER"/>
<dbReference type="KEGG" id="bsb:Bresu_1270"/>
<dbReference type="STRING" id="633149.Bresu_1270"/>
<dbReference type="InterPro" id="IPR011928">
    <property type="entry name" value="Phage_phiJL001_Gp84"/>
</dbReference>
<dbReference type="InterPro" id="IPR018964">
    <property type="entry name" value="Phage_phiJL001_Gp84_C"/>
</dbReference>
<dbReference type="HOGENOM" id="CLU_080134_0_0_5"/>
<dbReference type="RefSeq" id="WP_013268685.1">
    <property type="nucleotide sequence ID" value="NC_014375.1"/>
</dbReference>
<dbReference type="Proteomes" id="UP000002696">
    <property type="component" value="Chromosome"/>
</dbReference>
<dbReference type="Pfam" id="PF09356">
    <property type="entry name" value="Phage_BR0599"/>
    <property type="match status" value="1"/>
</dbReference>
<keyword evidence="3" id="KW-1185">Reference proteome</keyword>